<keyword evidence="3" id="KW-0808">Transferase</keyword>
<sequence>MWDLKKECLIYLKKDILSLLEIMDKFNKYTIRKFDTEMTKSLTISRLSLNIYLKHYLKESKIPIIKDNIYNDVKEGYFGGITEVYKPYGENLFYYDVNSLYPFAALEAMCGNKYTYIENLDNSGLNLENLFG</sequence>
<dbReference type="EMBL" id="BAABIG010000162">
    <property type="protein sequence ID" value="GAA4828639.1"/>
    <property type="molecule type" value="Genomic_DNA"/>
</dbReference>
<evidence type="ECO:0000313" key="11">
    <source>
        <dbReference type="Proteomes" id="UP001501265"/>
    </source>
</evidence>
<keyword evidence="5" id="KW-0235">DNA replication</keyword>
<organism evidence="10 11">
    <name type="scientific">Streptomyces ziwulingensis</name>
    <dbReference type="NCBI Taxonomy" id="1045501"/>
    <lineage>
        <taxon>Bacteria</taxon>
        <taxon>Bacillati</taxon>
        <taxon>Actinomycetota</taxon>
        <taxon>Actinomycetes</taxon>
        <taxon>Kitasatosporales</taxon>
        <taxon>Streptomycetaceae</taxon>
        <taxon>Streptomyces</taxon>
    </lineage>
</organism>
<dbReference type="Pfam" id="PF03175">
    <property type="entry name" value="DNA_pol_B_2"/>
    <property type="match status" value="1"/>
</dbReference>
<dbReference type="PANTHER" id="PTHR33568:SF3">
    <property type="entry name" value="DNA-DIRECTED DNA POLYMERASE"/>
    <property type="match status" value="1"/>
</dbReference>
<dbReference type="Proteomes" id="UP001501265">
    <property type="component" value="Unassembled WGS sequence"/>
</dbReference>
<evidence type="ECO:0000256" key="7">
    <source>
        <dbReference type="ARBA" id="ARBA00023125"/>
    </source>
</evidence>
<dbReference type="SUPFAM" id="SSF56672">
    <property type="entry name" value="DNA/RNA polymerases"/>
    <property type="match status" value="1"/>
</dbReference>
<dbReference type="EC" id="2.7.7.7" evidence="2"/>
<evidence type="ECO:0000259" key="9">
    <source>
        <dbReference type="Pfam" id="PF03175"/>
    </source>
</evidence>
<keyword evidence="4" id="KW-0548">Nucleotidyltransferase</keyword>
<dbReference type="InterPro" id="IPR043502">
    <property type="entry name" value="DNA/RNA_pol_sf"/>
</dbReference>
<protein>
    <recommendedName>
        <fullName evidence="2">DNA-directed DNA polymerase</fullName>
        <ecNumber evidence="2">2.7.7.7</ecNumber>
    </recommendedName>
</protein>
<evidence type="ECO:0000256" key="5">
    <source>
        <dbReference type="ARBA" id="ARBA00022705"/>
    </source>
</evidence>
<evidence type="ECO:0000256" key="3">
    <source>
        <dbReference type="ARBA" id="ARBA00022679"/>
    </source>
</evidence>
<keyword evidence="11" id="KW-1185">Reference proteome</keyword>
<feature type="domain" description="DNA-directed DNA polymerase family B mitochondria/virus" evidence="9">
    <location>
        <begin position="2"/>
        <end position="121"/>
    </location>
</feature>
<dbReference type="InterPro" id="IPR023211">
    <property type="entry name" value="DNA_pol_palm_dom_sf"/>
</dbReference>
<evidence type="ECO:0000313" key="10">
    <source>
        <dbReference type="EMBL" id="GAA4828639.1"/>
    </source>
</evidence>
<evidence type="ECO:0000256" key="1">
    <source>
        <dbReference type="ARBA" id="ARBA00005755"/>
    </source>
</evidence>
<dbReference type="InterPro" id="IPR004868">
    <property type="entry name" value="DNA-dir_DNA_pol_B_mt/vir"/>
</dbReference>
<reference evidence="11" key="1">
    <citation type="journal article" date="2019" name="Int. J. Syst. Evol. Microbiol.">
        <title>The Global Catalogue of Microorganisms (GCM) 10K type strain sequencing project: providing services to taxonomists for standard genome sequencing and annotation.</title>
        <authorList>
            <consortium name="The Broad Institute Genomics Platform"/>
            <consortium name="The Broad Institute Genome Sequencing Center for Infectious Disease"/>
            <person name="Wu L."/>
            <person name="Ma J."/>
        </authorList>
    </citation>
    <scope>NUCLEOTIDE SEQUENCE [LARGE SCALE GENOMIC DNA]</scope>
    <source>
        <strain evidence="11">JCM 18081</strain>
    </source>
</reference>
<dbReference type="Gene3D" id="3.90.1600.10">
    <property type="entry name" value="Palm domain of DNA polymerase"/>
    <property type="match status" value="1"/>
</dbReference>
<accession>A0ABP9D5P5</accession>
<dbReference type="PANTHER" id="PTHR33568">
    <property type="entry name" value="DNA POLYMERASE"/>
    <property type="match status" value="1"/>
</dbReference>
<gene>
    <name evidence="10" type="ORF">GCM10023220_71650</name>
</gene>
<evidence type="ECO:0000256" key="6">
    <source>
        <dbReference type="ARBA" id="ARBA00022932"/>
    </source>
</evidence>
<comment type="caution">
    <text evidence="10">The sequence shown here is derived from an EMBL/GenBank/DDBJ whole genome shotgun (WGS) entry which is preliminary data.</text>
</comment>
<keyword evidence="7" id="KW-0238">DNA-binding</keyword>
<comment type="similarity">
    <text evidence="1">Belongs to the DNA polymerase type-B family.</text>
</comment>
<name>A0ABP9D5P5_9ACTN</name>
<evidence type="ECO:0000256" key="8">
    <source>
        <dbReference type="ARBA" id="ARBA00049244"/>
    </source>
</evidence>
<evidence type="ECO:0000256" key="4">
    <source>
        <dbReference type="ARBA" id="ARBA00022695"/>
    </source>
</evidence>
<proteinExistence type="inferred from homology"/>
<evidence type="ECO:0000256" key="2">
    <source>
        <dbReference type="ARBA" id="ARBA00012417"/>
    </source>
</evidence>
<comment type="catalytic activity">
    <reaction evidence="8">
        <text>DNA(n) + a 2'-deoxyribonucleoside 5'-triphosphate = DNA(n+1) + diphosphate</text>
        <dbReference type="Rhea" id="RHEA:22508"/>
        <dbReference type="Rhea" id="RHEA-COMP:17339"/>
        <dbReference type="Rhea" id="RHEA-COMP:17340"/>
        <dbReference type="ChEBI" id="CHEBI:33019"/>
        <dbReference type="ChEBI" id="CHEBI:61560"/>
        <dbReference type="ChEBI" id="CHEBI:173112"/>
        <dbReference type="EC" id="2.7.7.7"/>
    </reaction>
</comment>
<keyword evidence="6" id="KW-0239">DNA-directed DNA polymerase</keyword>